<dbReference type="PROSITE" id="PS51257">
    <property type="entry name" value="PROKAR_LIPOPROTEIN"/>
    <property type="match status" value="1"/>
</dbReference>
<evidence type="ECO:0000313" key="1">
    <source>
        <dbReference type="EMBL" id="OAD46470.1"/>
    </source>
</evidence>
<dbReference type="RefSeq" id="WP_068447873.1">
    <property type="nucleotide sequence ID" value="NZ_CAXHZY010000001.1"/>
</dbReference>
<comment type="caution">
    <text evidence="1">The sequence shown here is derived from an EMBL/GenBank/DDBJ whole genome shotgun (WGS) entry which is preliminary data.</text>
</comment>
<dbReference type="GO" id="GO:0006508">
    <property type="term" value="P:proteolysis"/>
    <property type="evidence" value="ECO:0007669"/>
    <property type="project" value="UniProtKB-KW"/>
</dbReference>
<keyword evidence="2" id="KW-1185">Reference proteome</keyword>
<organism evidence="1 2">
    <name type="scientific">Polaribacter atrinae</name>
    <dbReference type="NCBI Taxonomy" id="1333662"/>
    <lineage>
        <taxon>Bacteria</taxon>
        <taxon>Pseudomonadati</taxon>
        <taxon>Bacteroidota</taxon>
        <taxon>Flavobacteriia</taxon>
        <taxon>Flavobacteriales</taxon>
        <taxon>Flavobacteriaceae</taxon>
    </lineage>
</organism>
<gene>
    <name evidence="1" type="ORF">LPB303_02780</name>
</gene>
<proteinExistence type="predicted"/>
<dbReference type="EMBL" id="LVWE01000003">
    <property type="protein sequence ID" value="OAD46470.1"/>
    <property type="molecule type" value="Genomic_DNA"/>
</dbReference>
<dbReference type="GO" id="GO:0008237">
    <property type="term" value="F:metallopeptidase activity"/>
    <property type="evidence" value="ECO:0007669"/>
    <property type="project" value="UniProtKB-KW"/>
</dbReference>
<dbReference type="Proteomes" id="UP000076923">
    <property type="component" value="Unassembled WGS sequence"/>
</dbReference>
<protein>
    <submittedName>
        <fullName evidence="1">Membrane metalloprotease</fullName>
    </submittedName>
</protein>
<name>A0A176TF20_9FLAO</name>
<keyword evidence="1" id="KW-0645">Protease</keyword>
<keyword evidence="1" id="KW-0378">Hydrolase</keyword>
<reference evidence="1 2" key="1">
    <citation type="submission" date="2016-02" db="EMBL/GenBank/DDBJ databases">
        <title>Draft genome sequence of Polaribacter atrinae KACC17473.</title>
        <authorList>
            <person name="Shin S.-K."/>
            <person name="Yi H."/>
        </authorList>
    </citation>
    <scope>NUCLEOTIDE SEQUENCE [LARGE SCALE GENOMIC DNA]</scope>
    <source>
        <strain evidence="1 2">KACC 17473</strain>
    </source>
</reference>
<dbReference type="AlphaFoldDB" id="A0A176TF20"/>
<dbReference type="InterPro" id="IPR024079">
    <property type="entry name" value="MetalloPept_cat_dom_sf"/>
</dbReference>
<evidence type="ECO:0000313" key="2">
    <source>
        <dbReference type="Proteomes" id="UP000076923"/>
    </source>
</evidence>
<dbReference type="STRING" id="1333662.LPB303_02780"/>
<keyword evidence="1" id="KW-0482">Metalloprotease</keyword>
<dbReference type="SUPFAM" id="SSF55486">
    <property type="entry name" value="Metalloproteases ('zincins'), catalytic domain"/>
    <property type="match status" value="1"/>
</dbReference>
<sequence length="260" mass="28828">MKNIFLQVTLICTILFSCSSSEEEIIDHETGNLINVSTNRQTTGSSANDLLSGGIFKKMIVEIAYIKGFKPTETAINNFKNFITNRINKPEGIEFVTNEISYTEKEIYTLDEVIALEKEHRTAYNSDTKIAVWVLFVNGKSSKDTSSNAILGVAYWNTSFVIYEETIQGLSNSAFEPKRSLLESSVINHEFGHILGLTNLGSELQSNHEDTAHPKHCREDDCLMYWAAETSQGIGNMISGGQVPTLDAQCLEDLKANGGK</sequence>
<dbReference type="Gene3D" id="3.40.390.10">
    <property type="entry name" value="Collagenase (Catalytic Domain)"/>
    <property type="match status" value="1"/>
</dbReference>
<accession>A0A176TF20</accession>
<dbReference type="OrthoDB" id="1121673at2"/>